<dbReference type="RefSeq" id="WP_286266739.1">
    <property type="nucleotide sequence ID" value="NZ_AP028056.1"/>
</dbReference>
<reference evidence="2" key="1">
    <citation type="journal article" date="2024" name="Int. J. Syst. Evol. Microbiol.">
        <title>Brooklawnia propionicigenes sp. nov., a facultatively anaerobic, propionate-producing bacterium isolated from a methanogenic reactor treating waste from cattle farms.</title>
        <authorList>
            <person name="Akita Y."/>
            <person name="Ueki A."/>
            <person name="Tonouchi A."/>
            <person name="Sugawara Y."/>
            <person name="Honma S."/>
            <person name="Kaku N."/>
            <person name="Ueki K."/>
        </authorList>
    </citation>
    <scope>NUCLEOTIDE SEQUENCE</scope>
    <source>
        <strain evidence="2">SH051</strain>
    </source>
</reference>
<dbReference type="EMBL" id="AP028056">
    <property type="protein sequence ID" value="BEH00927.1"/>
    <property type="molecule type" value="Genomic_DNA"/>
</dbReference>
<dbReference type="Proteomes" id="UP001431656">
    <property type="component" value="Chromosome"/>
</dbReference>
<dbReference type="Gene3D" id="3.40.50.360">
    <property type="match status" value="1"/>
</dbReference>
<evidence type="ECO:0000313" key="3">
    <source>
        <dbReference type="Proteomes" id="UP001431656"/>
    </source>
</evidence>
<dbReference type="InterPro" id="IPR029039">
    <property type="entry name" value="Flavoprotein-like_sf"/>
</dbReference>
<dbReference type="SUPFAM" id="SSF52218">
    <property type="entry name" value="Flavoproteins"/>
    <property type="match status" value="1"/>
</dbReference>
<keyword evidence="3" id="KW-1185">Reference proteome</keyword>
<dbReference type="InterPro" id="IPR008254">
    <property type="entry name" value="Flavodoxin/NO_synth"/>
</dbReference>
<name>A0AAN0MED0_9ACTN</name>
<gene>
    <name evidence="2" type="ORF">brsh051_02080</name>
</gene>
<dbReference type="GO" id="GO:0010181">
    <property type="term" value="F:FMN binding"/>
    <property type="evidence" value="ECO:0007669"/>
    <property type="project" value="InterPro"/>
</dbReference>
<organism evidence="2 3">
    <name type="scientific">Brooklawnia propionicigenes</name>
    <dbReference type="NCBI Taxonomy" id="3041175"/>
    <lineage>
        <taxon>Bacteria</taxon>
        <taxon>Bacillati</taxon>
        <taxon>Actinomycetota</taxon>
        <taxon>Actinomycetes</taxon>
        <taxon>Propionibacteriales</taxon>
        <taxon>Propionibacteriaceae</taxon>
        <taxon>Brooklawnia</taxon>
    </lineage>
</organism>
<dbReference type="PROSITE" id="PS50902">
    <property type="entry name" value="FLAVODOXIN_LIKE"/>
    <property type="match status" value="1"/>
</dbReference>
<dbReference type="Pfam" id="PF00258">
    <property type="entry name" value="Flavodoxin_1"/>
    <property type="match status" value="1"/>
</dbReference>
<evidence type="ECO:0000259" key="1">
    <source>
        <dbReference type="PROSITE" id="PS50902"/>
    </source>
</evidence>
<proteinExistence type="predicted"/>
<protein>
    <recommendedName>
        <fullName evidence="1">Flavodoxin-like domain-containing protein</fullName>
    </recommendedName>
</protein>
<sequence length="158" mass="16668">MRIGIVVESYWGNTAQVAEAIAAGARQTGAQTVVWSAAQAPAQIADVDLLLVGAPTHNLKLPSSSSRRIAARRGIDVDSSGVREWIASADLSGVPTVFTFDTRVSLHSGSAAKDAAKKLKRRGAHVEQGEGFFITGDTPVLQAGEIERAKEWGSRLAC</sequence>
<accession>A0AAN0MED0</accession>
<feature type="domain" description="Flavodoxin-like" evidence="1">
    <location>
        <begin position="3"/>
        <end position="157"/>
    </location>
</feature>
<dbReference type="KEGG" id="broo:brsh051_02080"/>
<dbReference type="AlphaFoldDB" id="A0AAN0MED0"/>
<evidence type="ECO:0000313" key="2">
    <source>
        <dbReference type="EMBL" id="BEH00927.1"/>
    </source>
</evidence>